<dbReference type="PANTHER" id="PTHR47510">
    <property type="entry name" value="REVERSE TRANSCRIPTASE DOMAIN-CONTAINING PROTEIN"/>
    <property type="match status" value="1"/>
</dbReference>
<dbReference type="SUPFAM" id="SSF57903">
    <property type="entry name" value="FYVE/PHD zinc finger"/>
    <property type="match status" value="1"/>
</dbReference>
<dbReference type="PANTHER" id="PTHR47510:SF3">
    <property type="entry name" value="ENDO_EXONUCLEASE_PHOSPHATASE DOMAIN-CONTAINING PROTEIN"/>
    <property type="match status" value="1"/>
</dbReference>
<evidence type="ECO:0000313" key="2">
    <source>
        <dbReference type="Proteomes" id="UP001162164"/>
    </source>
</evidence>
<dbReference type="SUPFAM" id="SSF56219">
    <property type="entry name" value="DNase I-like"/>
    <property type="match status" value="1"/>
</dbReference>
<organism evidence="1 2">
    <name type="scientific">Molorchus minor</name>
    <dbReference type="NCBI Taxonomy" id="1323400"/>
    <lineage>
        <taxon>Eukaryota</taxon>
        <taxon>Metazoa</taxon>
        <taxon>Ecdysozoa</taxon>
        <taxon>Arthropoda</taxon>
        <taxon>Hexapoda</taxon>
        <taxon>Insecta</taxon>
        <taxon>Pterygota</taxon>
        <taxon>Neoptera</taxon>
        <taxon>Endopterygota</taxon>
        <taxon>Coleoptera</taxon>
        <taxon>Polyphaga</taxon>
        <taxon>Cucujiformia</taxon>
        <taxon>Chrysomeloidea</taxon>
        <taxon>Cerambycidae</taxon>
        <taxon>Lamiinae</taxon>
        <taxon>Monochamini</taxon>
        <taxon>Molorchus</taxon>
    </lineage>
</organism>
<dbReference type="Gene3D" id="3.30.40.10">
    <property type="entry name" value="Zinc/RING finger domain, C3HC4 (zinc finger)"/>
    <property type="match status" value="1"/>
</dbReference>
<dbReference type="InterPro" id="IPR013083">
    <property type="entry name" value="Znf_RING/FYVE/PHD"/>
</dbReference>
<dbReference type="Proteomes" id="UP001162164">
    <property type="component" value="Unassembled WGS sequence"/>
</dbReference>
<accession>A0ABQ9JFU9</accession>
<keyword evidence="2" id="KW-1185">Reference proteome</keyword>
<evidence type="ECO:0000313" key="1">
    <source>
        <dbReference type="EMBL" id="KAJ8976799.1"/>
    </source>
</evidence>
<protein>
    <submittedName>
        <fullName evidence="1">Uncharacterized protein</fullName>
    </submittedName>
</protein>
<dbReference type="EMBL" id="JAPWTJ010000626">
    <property type="protein sequence ID" value="KAJ8976799.1"/>
    <property type="molecule type" value="Genomic_DNA"/>
</dbReference>
<dbReference type="InterPro" id="IPR036691">
    <property type="entry name" value="Endo/exonu/phosph_ase_sf"/>
</dbReference>
<dbReference type="InterPro" id="IPR011011">
    <property type="entry name" value="Znf_FYVE_PHD"/>
</dbReference>
<dbReference type="Gene3D" id="3.60.10.10">
    <property type="entry name" value="Endonuclease/exonuclease/phosphatase"/>
    <property type="match status" value="1"/>
</dbReference>
<name>A0ABQ9JFU9_9CUCU</name>
<sequence>MNANCGTCNLTIRDDEEFVICDCCRSSFHITKLCTIMSSTEYRAVTLQKQRKLIFFCEDCLKIFKQTPLIIKKEPSRLHNLLCYYQNVRGLNTKISTFFSSVSDCEFDIITLSETWLHKDVCSSELIPDSYHVHRKDRKFDVVNENRGGGVLIAVKNTIISESVDVQAIDLNFPLIDMLVVKCEYNTIVNNTANLLDLVISNVQCQVLRDNVPLVREDGYHPALIISIESLSSQKSSTIAYNSQAFWSFVNSKNGTSRIPGKVTYQNTTYENPQDIVNAFGNYFKSVYISPENNDANNVIDSSYFNHLNINVTNISEDEIFKAIKQLKNKMTSGADNIPSFLVKDCAGVLVVPLLGLVVICVMTL</sequence>
<proteinExistence type="predicted"/>
<gene>
    <name evidence="1" type="ORF">NQ317_004349</name>
</gene>
<reference evidence="1" key="1">
    <citation type="journal article" date="2023" name="Insect Mol. Biol.">
        <title>Genome sequencing provides insights into the evolution of gene families encoding plant cell wall-degrading enzymes in longhorned beetles.</title>
        <authorList>
            <person name="Shin N.R."/>
            <person name="Okamura Y."/>
            <person name="Kirsch R."/>
            <person name="Pauchet Y."/>
        </authorList>
    </citation>
    <scope>NUCLEOTIDE SEQUENCE</scope>
    <source>
        <strain evidence="1">MMC_N1</strain>
    </source>
</reference>
<comment type="caution">
    <text evidence="1">The sequence shown here is derived from an EMBL/GenBank/DDBJ whole genome shotgun (WGS) entry which is preliminary data.</text>
</comment>